<dbReference type="InterPro" id="IPR016181">
    <property type="entry name" value="Acyl_CoA_acyltransferase"/>
</dbReference>
<keyword evidence="6" id="KW-0961">Cell wall biogenesis/degradation</keyword>
<accession>A0A2H0B631</accession>
<comment type="similarity">
    <text evidence="1">Belongs to the FemABX family.</text>
</comment>
<dbReference type="Pfam" id="PF13480">
    <property type="entry name" value="Acetyltransf_6"/>
    <property type="match status" value="1"/>
</dbReference>
<dbReference type="Gene3D" id="3.40.630.30">
    <property type="match status" value="1"/>
</dbReference>
<dbReference type="GO" id="GO:0008360">
    <property type="term" value="P:regulation of cell shape"/>
    <property type="evidence" value="ECO:0007669"/>
    <property type="project" value="UniProtKB-KW"/>
</dbReference>
<sequence length="365" mass="42439">MQFSILKSTSLDSKRWQTYFDKLSSDQKDLHYLPQYANIYCDTYGYDAYLAVGEYKEKILIQPFILKPINNLPFLNFDQSNIFEAANAYGFGGPLIISPMGDDHVNIVEFENRLSEFLLSKNVVTEFILCHPLLKNHTLINHLDSLNQEKNVVVVNLNLSKEQITKQFNRGTRSKINHAHNAGVTIDPIELNAKNIDIFQKLYYQTMKRNQADSKWNFPQTYFTNCVKYLGEDKVSLLFAHLDNKVIAAYFLIHAYSIAYYHFGASDERFFNTRATSLLMAESIFYLRSKGFKNYHLGGGVTGNPKDSLLQFKLGFTKTTAPLFSYHRVINQELYEQLNLAKFKYEQDNHLEIVNPNYFPLYKRR</sequence>
<evidence type="ECO:0000256" key="4">
    <source>
        <dbReference type="ARBA" id="ARBA00022984"/>
    </source>
</evidence>
<keyword evidence="4" id="KW-0573">Peptidoglycan synthesis</keyword>
<proteinExistence type="inferred from homology"/>
<dbReference type="SUPFAM" id="SSF55729">
    <property type="entry name" value="Acyl-CoA N-acyltransferases (Nat)"/>
    <property type="match status" value="1"/>
</dbReference>
<protein>
    <recommendedName>
        <fullName evidence="7">BioF2-like acetyltransferase domain-containing protein</fullName>
    </recommendedName>
</protein>
<name>A0A2H0B631_9BACT</name>
<feature type="domain" description="BioF2-like acetyltransferase" evidence="7">
    <location>
        <begin position="196"/>
        <end position="301"/>
    </location>
</feature>
<dbReference type="GO" id="GO:0071555">
    <property type="term" value="P:cell wall organization"/>
    <property type="evidence" value="ECO:0007669"/>
    <property type="project" value="UniProtKB-KW"/>
</dbReference>
<dbReference type="GO" id="GO:0009252">
    <property type="term" value="P:peptidoglycan biosynthetic process"/>
    <property type="evidence" value="ECO:0007669"/>
    <property type="project" value="UniProtKB-KW"/>
</dbReference>
<dbReference type="PANTHER" id="PTHR36174:SF1">
    <property type="entry name" value="LIPID II:GLYCINE GLYCYLTRANSFERASE"/>
    <property type="match status" value="1"/>
</dbReference>
<reference evidence="8 9" key="1">
    <citation type="submission" date="2017-09" db="EMBL/GenBank/DDBJ databases">
        <title>Depth-based differentiation of microbial function through sediment-hosted aquifers and enrichment of novel symbionts in the deep terrestrial subsurface.</title>
        <authorList>
            <person name="Probst A.J."/>
            <person name="Ladd B."/>
            <person name="Jarett J.K."/>
            <person name="Geller-Mcgrath D.E."/>
            <person name="Sieber C.M."/>
            <person name="Emerson J.B."/>
            <person name="Anantharaman K."/>
            <person name="Thomas B.C."/>
            <person name="Malmstrom R."/>
            <person name="Stieglmeier M."/>
            <person name="Klingl A."/>
            <person name="Woyke T."/>
            <person name="Ryan C.M."/>
            <person name="Banfield J.F."/>
        </authorList>
    </citation>
    <scope>NUCLEOTIDE SEQUENCE [LARGE SCALE GENOMIC DNA]</scope>
    <source>
        <strain evidence="8">CG23_combo_of_CG06-09_8_20_14_all_34_8</strain>
    </source>
</reference>
<dbReference type="InterPro" id="IPR003447">
    <property type="entry name" value="FEMABX"/>
</dbReference>
<dbReference type="PROSITE" id="PS51191">
    <property type="entry name" value="FEMABX"/>
    <property type="match status" value="1"/>
</dbReference>
<dbReference type="InterPro" id="IPR050644">
    <property type="entry name" value="PG_Glycine_Bridge_Synth"/>
</dbReference>
<dbReference type="AlphaFoldDB" id="A0A2H0B631"/>
<gene>
    <name evidence="8" type="ORF">COX08_02755</name>
</gene>
<evidence type="ECO:0000256" key="2">
    <source>
        <dbReference type="ARBA" id="ARBA00022679"/>
    </source>
</evidence>
<dbReference type="InterPro" id="IPR038740">
    <property type="entry name" value="BioF2-like_GNAT_dom"/>
</dbReference>
<evidence type="ECO:0000313" key="8">
    <source>
        <dbReference type="EMBL" id="PIP53112.1"/>
    </source>
</evidence>
<dbReference type="EMBL" id="PCSR01000066">
    <property type="protein sequence ID" value="PIP53112.1"/>
    <property type="molecule type" value="Genomic_DNA"/>
</dbReference>
<evidence type="ECO:0000256" key="5">
    <source>
        <dbReference type="ARBA" id="ARBA00023315"/>
    </source>
</evidence>
<comment type="caution">
    <text evidence="8">The sequence shown here is derived from an EMBL/GenBank/DDBJ whole genome shotgun (WGS) entry which is preliminary data.</text>
</comment>
<evidence type="ECO:0000259" key="7">
    <source>
        <dbReference type="Pfam" id="PF13480"/>
    </source>
</evidence>
<evidence type="ECO:0000256" key="1">
    <source>
        <dbReference type="ARBA" id="ARBA00009943"/>
    </source>
</evidence>
<keyword evidence="5" id="KW-0012">Acyltransferase</keyword>
<dbReference type="GO" id="GO:0016755">
    <property type="term" value="F:aminoacyltransferase activity"/>
    <property type="evidence" value="ECO:0007669"/>
    <property type="project" value="InterPro"/>
</dbReference>
<keyword evidence="2" id="KW-0808">Transferase</keyword>
<dbReference type="Proteomes" id="UP000229459">
    <property type="component" value="Unassembled WGS sequence"/>
</dbReference>
<evidence type="ECO:0000256" key="6">
    <source>
        <dbReference type="ARBA" id="ARBA00023316"/>
    </source>
</evidence>
<dbReference type="PANTHER" id="PTHR36174">
    <property type="entry name" value="LIPID II:GLYCINE GLYCYLTRANSFERASE"/>
    <property type="match status" value="1"/>
</dbReference>
<organism evidence="8 9">
    <name type="scientific">Candidatus Beckwithbacteria bacterium CG23_combo_of_CG06-09_8_20_14_all_34_8</name>
    <dbReference type="NCBI Taxonomy" id="1974497"/>
    <lineage>
        <taxon>Bacteria</taxon>
        <taxon>Candidatus Beckwithiibacteriota</taxon>
    </lineage>
</organism>
<evidence type="ECO:0000256" key="3">
    <source>
        <dbReference type="ARBA" id="ARBA00022960"/>
    </source>
</evidence>
<keyword evidence="3" id="KW-0133">Cell shape</keyword>
<evidence type="ECO:0000313" key="9">
    <source>
        <dbReference type="Proteomes" id="UP000229459"/>
    </source>
</evidence>